<reference evidence="12" key="1">
    <citation type="submission" date="2017-02" db="UniProtKB">
        <authorList>
            <consortium name="WormBaseParasite"/>
        </authorList>
    </citation>
    <scope>IDENTIFICATION</scope>
</reference>
<dbReference type="EMBL" id="UYYF01004984">
    <property type="protein sequence ID" value="VDN07812.1"/>
    <property type="molecule type" value="Genomic_DNA"/>
</dbReference>
<evidence type="ECO:0000313" key="10">
    <source>
        <dbReference type="EMBL" id="VDN07812.1"/>
    </source>
</evidence>
<dbReference type="Gene3D" id="3.40.532.10">
    <property type="entry name" value="Peptidase C12, ubiquitin carboxyl-terminal hydrolase"/>
    <property type="match status" value="1"/>
</dbReference>
<evidence type="ECO:0000256" key="5">
    <source>
        <dbReference type="ARBA" id="ARBA00022801"/>
    </source>
</evidence>
<dbReference type="CDD" id="cd09616">
    <property type="entry name" value="Peptidase_C12_UCH_L1_L3"/>
    <property type="match status" value="1"/>
</dbReference>
<dbReference type="GO" id="GO:0004843">
    <property type="term" value="F:cysteine-type deubiquitinase activity"/>
    <property type="evidence" value="ECO:0007669"/>
    <property type="project" value="UniProtKB-UniRule"/>
</dbReference>
<dbReference type="PANTHER" id="PTHR10589">
    <property type="entry name" value="UBIQUITIN CARBOXYL-TERMINAL HYDROLASE"/>
    <property type="match status" value="1"/>
</dbReference>
<dbReference type="OMA" id="IDLHYVC"/>
<evidence type="ECO:0000259" key="9">
    <source>
        <dbReference type="PROSITE" id="PS52048"/>
    </source>
</evidence>
<feature type="active site" description="Nucleophile" evidence="7">
    <location>
        <position position="76"/>
    </location>
</feature>
<keyword evidence="11" id="KW-1185">Reference proteome</keyword>
<dbReference type="InterPro" id="IPR057254">
    <property type="entry name" value="UCH_AS"/>
</dbReference>
<feature type="active site" description="Proton donor" evidence="7">
    <location>
        <position position="146"/>
    </location>
</feature>
<feature type="domain" description="UCH catalytic" evidence="9">
    <location>
        <begin position="1"/>
        <end position="205"/>
    </location>
</feature>
<protein>
    <recommendedName>
        <fullName evidence="8">Ubiquitin carboxyl-terminal hydrolase</fullName>
        <ecNumber evidence="8">3.4.19.12</ecNumber>
    </recommendedName>
</protein>
<comment type="catalytic activity">
    <reaction evidence="1 7 8">
        <text>Thiol-dependent hydrolysis of ester, thioester, amide, peptide and isopeptide bonds formed by the C-terminal Gly of ubiquitin (a 76-residue protein attached to proteins as an intracellular targeting signal).</text>
        <dbReference type="EC" id="3.4.19.12"/>
    </reaction>
</comment>
<evidence type="ECO:0000313" key="11">
    <source>
        <dbReference type="Proteomes" id="UP000276776"/>
    </source>
</evidence>
<dbReference type="InterPro" id="IPR036959">
    <property type="entry name" value="Peptidase_C12_UCH_sf"/>
</dbReference>
<dbReference type="PROSITE" id="PS00140">
    <property type="entry name" value="UCH_1"/>
    <property type="match status" value="1"/>
</dbReference>
<evidence type="ECO:0000256" key="1">
    <source>
        <dbReference type="ARBA" id="ARBA00000707"/>
    </source>
</evidence>
<dbReference type="Proteomes" id="UP000276776">
    <property type="component" value="Unassembled WGS sequence"/>
</dbReference>
<dbReference type="STRING" id="103827.A0A0N5DAF1"/>
<evidence type="ECO:0000256" key="7">
    <source>
        <dbReference type="PROSITE-ProRule" id="PRU01393"/>
    </source>
</evidence>
<proteinExistence type="inferred from homology"/>
<evidence type="ECO:0000256" key="2">
    <source>
        <dbReference type="ARBA" id="ARBA00009326"/>
    </source>
</evidence>
<organism evidence="12">
    <name type="scientific">Thelazia callipaeda</name>
    <name type="common">Oriental eyeworm</name>
    <name type="synonym">Parasitic nematode</name>
    <dbReference type="NCBI Taxonomy" id="103827"/>
    <lineage>
        <taxon>Eukaryota</taxon>
        <taxon>Metazoa</taxon>
        <taxon>Ecdysozoa</taxon>
        <taxon>Nematoda</taxon>
        <taxon>Chromadorea</taxon>
        <taxon>Rhabditida</taxon>
        <taxon>Spirurina</taxon>
        <taxon>Spiruromorpha</taxon>
        <taxon>Thelazioidea</taxon>
        <taxon>Thelaziidae</taxon>
        <taxon>Thelazia</taxon>
    </lineage>
</organism>
<dbReference type="GO" id="GO:0005737">
    <property type="term" value="C:cytoplasm"/>
    <property type="evidence" value="ECO:0007669"/>
    <property type="project" value="TreeGrafter"/>
</dbReference>
<evidence type="ECO:0000313" key="12">
    <source>
        <dbReference type="WBParaSite" id="TCLT_0001014601-mRNA-1"/>
    </source>
</evidence>
<comment type="similarity">
    <text evidence="2 7 8">Belongs to the peptidase C12 family.</text>
</comment>
<keyword evidence="3 7" id="KW-0645">Protease</keyword>
<keyword evidence="4 7" id="KW-0833">Ubl conjugation pathway</keyword>
<feature type="site" description="Important for enzyme activity" evidence="7">
    <location>
        <position position="161"/>
    </location>
</feature>
<gene>
    <name evidence="10" type="ORF">TCLT_LOCUS10135</name>
</gene>
<dbReference type="PANTHER" id="PTHR10589:SF17">
    <property type="entry name" value="UBIQUITIN CARBOXYL-TERMINAL HYDROLASE"/>
    <property type="match status" value="1"/>
</dbReference>
<dbReference type="SUPFAM" id="SSF54001">
    <property type="entry name" value="Cysteine proteinases"/>
    <property type="match status" value="1"/>
</dbReference>
<sequence>MHRIGVEKGVECVDVYGFEDDVLSFIPRPCYAILLCFPEVDKVKEMMQPIYMKMKEEGSVIPDGLFFMKQKISNACGTFALIHSLANNDKRINLGDGPLKQWLDTAIPLSVEERSDLLAGNSILAEAHDNCARNGDTDSNESVSHHFICYVNYKDSLYELDSGAPCPRLCGPTSDETFLNDVGKACKVLMDQLMSASFSALAIVRAS</sequence>
<dbReference type="GO" id="GO:0016579">
    <property type="term" value="P:protein deubiquitination"/>
    <property type="evidence" value="ECO:0007669"/>
    <property type="project" value="TreeGrafter"/>
</dbReference>
<dbReference type="AlphaFoldDB" id="A0A0N5DAF1"/>
<dbReference type="InterPro" id="IPR038765">
    <property type="entry name" value="Papain-like_cys_pep_sf"/>
</dbReference>
<reference evidence="10 11" key="2">
    <citation type="submission" date="2018-11" db="EMBL/GenBank/DDBJ databases">
        <authorList>
            <consortium name="Pathogen Informatics"/>
        </authorList>
    </citation>
    <scope>NUCLEOTIDE SEQUENCE [LARGE SCALE GENOMIC DNA]</scope>
</reference>
<dbReference type="WBParaSite" id="TCLT_0001014601-mRNA-1">
    <property type="protein sequence ID" value="TCLT_0001014601-mRNA-1"/>
    <property type="gene ID" value="TCLT_0001014601"/>
</dbReference>
<keyword evidence="6 7" id="KW-0788">Thiol protease</keyword>
<name>A0A0N5DAF1_THECL</name>
<dbReference type="Pfam" id="PF01088">
    <property type="entry name" value="Peptidase_C12"/>
    <property type="match status" value="1"/>
</dbReference>
<dbReference type="PRINTS" id="PR00707">
    <property type="entry name" value="UBCTHYDRLASE"/>
</dbReference>
<dbReference type="PROSITE" id="PS52048">
    <property type="entry name" value="UCH_DOMAIN"/>
    <property type="match status" value="1"/>
</dbReference>
<evidence type="ECO:0000256" key="3">
    <source>
        <dbReference type="ARBA" id="ARBA00022670"/>
    </source>
</evidence>
<feature type="site" description="Transition state stabilizer" evidence="7">
    <location>
        <position position="70"/>
    </location>
</feature>
<dbReference type="EC" id="3.4.19.12" evidence="8"/>
<evidence type="ECO:0000256" key="6">
    <source>
        <dbReference type="ARBA" id="ARBA00022807"/>
    </source>
</evidence>
<evidence type="ECO:0000256" key="4">
    <source>
        <dbReference type="ARBA" id="ARBA00022786"/>
    </source>
</evidence>
<evidence type="ECO:0000256" key="8">
    <source>
        <dbReference type="RuleBase" id="RU361215"/>
    </source>
</evidence>
<dbReference type="OrthoDB" id="427186at2759"/>
<accession>A0A0N5DAF1</accession>
<keyword evidence="5 7" id="KW-0378">Hydrolase</keyword>
<dbReference type="InterPro" id="IPR001578">
    <property type="entry name" value="Peptidase_C12_UCH"/>
</dbReference>
<dbReference type="GO" id="GO:0006511">
    <property type="term" value="P:ubiquitin-dependent protein catabolic process"/>
    <property type="evidence" value="ECO:0007669"/>
    <property type="project" value="UniProtKB-UniRule"/>
</dbReference>